<name>A0ABX5VGP7_9BURK</name>
<accession>A0ABX5VGP7</accession>
<dbReference type="EMBL" id="CP040882">
    <property type="protein sequence ID" value="QDA54184.1"/>
    <property type="molecule type" value="Genomic_DNA"/>
</dbReference>
<keyword evidence="2" id="KW-1185">Reference proteome</keyword>
<reference evidence="2" key="1">
    <citation type="submission" date="2019-06" db="EMBL/GenBank/DDBJ databases">
        <authorList>
            <person name="Oh B.S."/>
        </authorList>
    </citation>
    <scope>NUCLEOTIDE SEQUENCE [LARGE SCALE GENOMIC DNA]</scope>
    <source>
        <strain evidence="2">KGMB03119</strain>
    </source>
</reference>
<gene>
    <name evidence="1" type="ORF">FG381_03990</name>
</gene>
<proteinExistence type="predicted"/>
<dbReference type="Proteomes" id="UP000308889">
    <property type="component" value="Chromosome"/>
</dbReference>
<organism evidence="1 2">
    <name type="scientific">Sutterella faecalis</name>
    <dbReference type="NCBI Taxonomy" id="2584944"/>
    <lineage>
        <taxon>Bacteria</taxon>
        <taxon>Pseudomonadati</taxon>
        <taxon>Pseudomonadota</taxon>
        <taxon>Betaproteobacteria</taxon>
        <taxon>Burkholderiales</taxon>
        <taxon>Sutterellaceae</taxon>
        <taxon>Sutterella</taxon>
    </lineage>
</organism>
<evidence type="ECO:0000313" key="2">
    <source>
        <dbReference type="Proteomes" id="UP000308889"/>
    </source>
</evidence>
<evidence type="ECO:0000313" key="1">
    <source>
        <dbReference type="EMBL" id="QDA54184.1"/>
    </source>
</evidence>
<protein>
    <submittedName>
        <fullName evidence="1">Uncharacterized protein</fullName>
    </submittedName>
</protein>
<sequence>MDSLILLSFVLKRLYRSDDENRFNEKWRNCRMNANSSAFAQAGRRFAGSRWSMIIGSIPSRRSNERATSGNAFSSERARSCFSVGFKGDLTIFSLKSLRPARA</sequence>